<dbReference type="OrthoDB" id="158573at2"/>
<reference evidence="4" key="1">
    <citation type="submission" date="2016-10" db="EMBL/GenBank/DDBJ databases">
        <authorList>
            <person name="Varghese N."/>
            <person name="Submissions S."/>
        </authorList>
    </citation>
    <scope>NUCLEOTIDE SEQUENCE [LARGE SCALE GENOMIC DNA]</scope>
    <source>
        <strain evidence="4">IBRC-M 10655</strain>
    </source>
</reference>
<gene>
    <name evidence="3" type="ORF">SAMN05192558_106396</name>
</gene>
<dbReference type="AlphaFoldDB" id="A0A1H0Q5Z1"/>
<dbReference type="InterPro" id="IPR002347">
    <property type="entry name" value="SDR_fam"/>
</dbReference>
<dbReference type="PANTHER" id="PTHR44196:SF1">
    <property type="entry name" value="DEHYDROGENASE_REDUCTASE SDR FAMILY MEMBER 7B"/>
    <property type="match status" value="1"/>
</dbReference>
<evidence type="ECO:0000313" key="4">
    <source>
        <dbReference type="Proteomes" id="UP000199651"/>
    </source>
</evidence>
<dbReference type="PRINTS" id="PR00081">
    <property type="entry name" value="GDHRDH"/>
</dbReference>
<dbReference type="PANTHER" id="PTHR44196">
    <property type="entry name" value="DEHYDROGENASE/REDUCTASE SDR FAMILY MEMBER 7B"/>
    <property type="match status" value="1"/>
</dbReference>
<dbReference type="RefSeq" id="WP_091376777.1">
    <property type="nucleotide sequence ID" value="NZ_FNDV01000006.1"/>
</dbReference>
<dbReference type="Gene3D" id="3.40.50.720">
    <property type="entry name" value="NAD(P)-binding Rossmann-like Domain"/>
    <property type="match status" value="1"/>
</dbReference>
<comment type="similarity">
    <text evidence="1">Belongs to the short-chain dehydrogenases/reductases (SDR) family.</text>
</comment>
<protein>
    <submittedName>
        <fullName evidence="3">NADP-dependent 3-hydroxy acid dehydrogenase YdfG</fullName>
    </submittedName>
</protein>
<dbReference type="Pfam" id="PF00106">
    <property type="entry name" value="adh_short"/>
    <property type="match status" value="1"/>
</dbReference>
<dbReference type="Proteomes" id="UP000199651">
    <property type="component" value="Unassembled WGS sequence"/>
</dbReference>
<organism evidence="3 4">
    <name type="scientific">Actinokineospora alba</name>
    <dbReference type="NCBI Taxonomy" id="504798"/>
    <lineage>
        <taxon>Bacteria</taxon>
        <taxon>Bacillati</taxon>
        <taxon>Actinomycetota</taxon>
        <taxon>Actinomycetes</taxon>
        <taxon>Pseudonocardiales</taxon>
        <taxon>Pseudonocardiaceae</taxon>
        <taxon>Actinokineospora</taxon>
    </lineage>
</organism>
<keyword evidence="2" id="KW-0560">Oxidoreductase</keyword>
<dbReference type="NCBIfam" id="NF006073">
    <property type="entry name" value="PRK08219.1"/>
    <property type="match status" value="1"/>
</dbReference>
<dbReference type="InterPro" id="IPR020904">
    <property type="entry name" value="Sc_DH/Rdtase_CS"/>
</dbReference>
<evidence type="ECO:0000256" key="2">
    <source>
        <dbReference type="ARBA" id="ARBA00023002"/>
    </source>
</evidence>
<proteinExistence type="inferred from homology"/>
<keyword evidence="4" id="KW-1185">Reference proteome</keyword>
<dbReference type="GO" id="GO:0016020">
    <property type="term" value="C:membrane"/>
    <property type="evidence" value="ECO:0007669"/>
    <property type="project" value="TreeGrafter"/>
</dbReference>
<dbReference type="GO" id="GO:0016491">
    <property type="term" value="F:oxidoreductase activity"/>
    <property type="evidence" value="ECO:0007669"/>
    <property type="project" value="UniProtKB-KW"/>
</dbReference>
<dbReference type="SUPFAM" id="SSF51735">
    <property type="entry name" value="NAD(P)-binding Rossmann-fold domains"/>
    <property type="match status" value="1"/>
</dbReference>
<accession>A0A1H0Q5Z1</accession>
<sequence length="230" mass="24366">MTERPLALITGASRGIGAAIALALGNTHSLLLGGRDTEALDAVADHLPDARPWPVELTDDAAVAKAAADIDRLDVLVHSAGVARVAPLTESPADLWRSMYELNVVAVAELTRLLLPALRAAKGHVVLINSGAGQNANPNWGPYAASKFALRAYADVLRAEEESAGLRVTSVYPGRTATDMQRTVRADEGAAFEPERYLTPESVAELVRTAIAATPDAHPTDLVIRSRPVR</sequence>
<dbReference type="InterPro" id="IPR036291">
    <property type="entry name" value="NAD(P)-bd_dom_sf"/>
</dbReference>
<name>A0A1H0Q5Z1_9PSEU</name>
<dbReference type="STRING" id="504798.SAMN05421871_10656"/>
<evidence type="ECO:0000313" key="3">
    <source>
        <dbReference type="EMBL" id="SDP12126.1"/>
    </source>
</evidence>
<dbReference type="EMBL" id="FNJB01000006">
    <property type="protein sequence ID" value="SDP12126.1"/>
    <property type="molecule type" value="Genomic_DNA"/>
</dbReference>
<evidence type="ECO:0000256" key="1">
    <source>
        <dbReference type="ARBA" id="ARBA00006484"/>
    </source>
</evidence>
<dbReference type="PROSITE" id="PS00061">
    <property type="entry name" value="ADH_SHORT"/>
    <property type="match status" value="1"/>
</dbReference>